<dbReference type="AlphaFoldDB" id="A0A511R088"/>
<feature type="domain" description="HTH lysR-type" evidence="1">
    <location>
        <begin position="23"/>
        <end position="81"/>
    </location>
</feature>
<proteinExistence type="predicted"/>
<dbReference type="RefSeq" id="WP_119340579.1">
    <property type="nucleotide sequence ID" value="NZ_BJXL01000029.1"/>
</dbReference>
<dbReference type="SUPFAM" id="SSF46785">
    <property type="entry name" value="Winged helix' DNA-binding domain"/>
    <property type="match status" value="1"/>
</dbReference>
<dbReference type="Pfam" id="PF00126">
    <property type="entry name" value="HTH_1"/>
    <property type="match status" value="1"/>
</dbReference>
<name>A0A511R088_9DEIN</name>
<dbReference type="PANTHER" id="PTHR30432:SF1">
    <property type="entry name" value="DNA-BINDING TRANSCRIPTIONAL DUAL REGULATOR MODE"/>
    <property type="match status" value="1"/>
</dbReference>
<evidence type="ECO:0000313" key="3">
    <source>
        <dbReference type="Proteomes" id="UP000321197"/>
    </source>
</evidence>
<dbReference type="InterPro" id="IPR000847">
    <property type="entry name" value="LysR_HTH_N"/>
</dbReference>
<dbReference type="InterPro" id="IPR036390">
    <property type="entry name" value="WH_DNA-bd_sf"/>
</dbReference>
<evidence type="ECO:0000313" key="2">
    <source>
        <dbReference type="EMBL" id="GEM83028.1"/>
    </source>
</evidence>
<dbReference type="EMBL" id="BJXL01000029">
    <property type="protein sequence ID" value="GEM83028.1"/>
    <property type="molecule type" value="Genomic_DNA"/>
</dbReference>
<dbReference type="PANTHER" id="PTHR30432">
    <property type="entry name" value="TRANSCRIPTIONAL REGULATOR MODE"/>
    <property type="match status" value="1"/>
</dbReference>
<comment type="caution">
    <text evidence="2">The sequence shown here is derived from an EMBL/GenBank/DDBJ whole genome shotgun (WGS) entry which is preliminary data.</text>
</comment>
<evidence type="ECO:0000259" key="1">
    <source>
        <dbReference type="Pfam" id="PF00126"/>
    </source>
</evidence>
<dbReference type="GO" id="GO:0003700">
    <property type="term" value="F:DNA-binding transcription factor activity"/>
    <property type="evidence" value="ECO:0007669"/>
    <property type="project" value="InterPro"/>
</dbReference>
<organism evidence="2 3">
    <name type="scientific">Meiothermus hypogaeus NBRC 106114</name>
    <dbReference type="NCBI Taxonomy" id="1227553"/>
    <lineage>
        <taxon>Bacteria</taxon>
        <taxon>Thermotogati</taxon>
        <taxon>Deinococcota</taxon>
        <taxon>Deinococci</taxon>
        <taxon>Thermales</taxon>
        <taxon>Thermaceae</taxon>
        <taxon>Meiothermus</taxon>
    </lineage>
</organism>
<dbReference type="InterPro" id="IPR051815">
    <property type="entry name" value="Molybdate_resp_trans_reg"/>
</dbReference>
<dbReference type="Gene3D" id="1.10.10.10">
    <property type="entry name" value="Winged helix-like DNA-binding domain superfamily/Winged helix DNA-binding domain"/>
    <property type="match status" value="1"/>
</dbReference>
<protein>
    <recommendedName>
        <fullName evidence="1">HTH lysR-type domain-containing protein</fullName>
    </recommendedName>
</protein>
<dbReference type="OrthoDB" id="285216at2"/>
<accession>A0A511R088</accession>
<sequence>MRLKTKFWLESDTGNFLLGPGTLRLLVAVAERGSLKAGAKAIGLSYRGAWDRLKKAEEGLGFPLLERHSGGEGGGGSTLTTDALELVERYRRFAQESEAELEARFAVAFADWRKDTDVLQNVNVKRNK</sequence>
<dbReference type="InterPro" id="IPR036388">
    <property type="entry name" value="WH-like_DNA-bd_sf"/>
</dbReference>
<dbReference type="Proteomes" id="UP000321197">
    <property type="component" value="Unassembled WGS sequence"/>
</dbReference>
<reference evidence="2 3" key="1">
    <citation type="submission" date="2019-07" db="EMBL/GenBank/DDBJ databases">
        <title>Whole genome shotgun sequence of Meiothermus hypogaeus NBRC 106114.</title>
        <authorList>
            <person name="Hosoyama A."/>
            <person name="Uohara A."/>
            <person name="Ohji S."/>
            <person name="Ichikawa N."/>
        </authorList>
    </citation>
    <scope>NUCLEOTIDE SEQUENCE [LARGE SCALE GENOMIC DNA]</scope>
    <source>
        <strain evidence="2 3">NBRC 106114</strain>
    </source>
</reference>
<gene>
    <name evidence="2" type="ORF">MHY01S_11940</name>
</gene>